<keyword evidence="3 5" id="KW-0963">Cytoplasm</keyword>
<dbReference type="AlphaFoldDB" id="A0AAV8UGX4"/>
<dbReference type="InterPro" id="IPR011012">
    <property type="entry name" value="Longin-like_dom_sf"/>
</dbReference>
<dbReference type="GO" id="GO:0006891">
    <property type="term" value="P:intra-Golgi vesicle-mediated transport"/>
    <property type="evidence" value="ECO:0007669"/>
    <property type="project" value="TreeGrafter"/>
</dbReference>
<gene>
    <name evidence="7" type="ORF">NDN08_003956</name>
</gene>
<proteinExistence type="inferred from homology"/>
<reference evidence="7 8" key="1">
    <citation type="journal article" date="2023" name="Nat. Commun.">
        <title>Origin of minicircular mitochondrial genomes in red algae.</title>
        <authorList>
            <person name="Lee Y."/>
            <person name="Cho C.H."/>
            <person name="Lee Y.M."/>
            <person name="Park S.I."/>
            <person name="Yang J.H."/>
            <person name="West J.A."/>
            <person name="Bhattacharya D."/>
            <person name="Yoon H.S."/>
        </authorList>
    </citation>
    <scope>NUCLEOTIDE SEQUENCE [LARGE SCALE GENOMIC DNA]</scope>
    <source>
        <strain evidence="7 8">CCMP1338</strain>
        <tissue evidence="7">Whole cell</tissue>
    </source>
</reference>
<dbReference type="EMBL" id="JAMWBK010000010">
    <property type="protein sequence ID" value="KAJ8901750.1"/>
    <property type="molecule type" value="Genomic_DNA"/>
</dbReference>
<evidence type="ECO:0000256" key="3">
    <source>
        <dbReference type="ARBA" id="ARBA00022490"/>
    </source>
</evidence>
<evidence type="ECO:0000256" key="5">
    <source>
        <dbReference type="RuleBase" id="RU366053"/>
    </source>
</evidence>
<dbReference type="SUPFAM" id="SSF64356">
    <property type="entry name" value="SNARE-like"/>
    <property type="match status" value="1"/>
</dbReference>
<evidence type="ECO:0000256" key="4">
    <source>
        <dbReference type="ARBA" id="ARBA00023136"/>
    </source>
</evidence>
<dbReference type="InterPro" id="IPR022775">
    <property type="entry name" value="AP_mu_sigma_su"/>
</dbReference>
<comment type="subcellular location">
    <subcellularLocation>
        <location evidence="5">Cytoplasm</location>
    </subcellularLocation>
    <subcellularLocation>
        <location evidence="5">Golgi apparatus membrane</location>
        <topology evidence="5">Peripheral membrane protein</topology>
        <orientation evidence="5">Cytoplasmic side</orientation>
    </subcellularLocation>
    <subcellularLocation>
        <location evidence="5">Cytoplasmic vesicle</location>
        <location evidence="5">COPI-coated vesicle membrane</location>
        <topology evidence="5">Peripheral membrane protein</topology>
        <orientation evidence="5">Cytoplasmic side</orientation>
    </subcellularLocation>
    <subcellularLocation>
        <location evidence="1">Endomembrane system</location>
        <topology evidence="1">Peripheral membrane protein</topology>
    </subcellularLocation>
</comment>
<keyword evidence="4 5" id="KW-0472">Membrane</keyword>
<keyword evidence="5" id="KW-0968">Cytoplasmic vesicle</keyword>
<comment type="caution">
    <text evidence="7">The sequence shown here is derived from an EMBL/GenBank/DDBJ whole genome shotgun (WGS) entry which is preliminary data.</text>
</comment>
<comment type="similarity">
    <text evidence="2 5">Belongs to the adaptor complexes small subunit family.</text>
</comment>
<dbReference type="PANTHER" id="PTHR11043:SF1">
    <property type="entry name" value="TSET COMPLEX MEMBER TSTD"/>
    <property type="match status" value="1"/>
</dbReference>
<evidence type="ECO:0000313" key="8">
    <source>
        <dbReference type="Proteomes" id="UP001157974"/>
    </source>
</evidence>
<evidence type="ECO:0000256" key="1">
    <source>
        <dbReference type="ARBA" id="ARBA00004184"/>
    </source>
</evidence>
<evidence type="ECO:0000256" key="2">
    <source>
        <dbReference type="ARBA" id="ARBA00006972"/>
    </source>
</evidence>
<accession>A0AAV8UGX4</accession>
<keyword evidence="5" id="KW-0333">Golgi apparatus</keyword>
<dbReference type="GO" id="GO:0006886">
    <property type="term" value="P:intracellular protein transport"/>
    <property type="evidence" value="ECO:0007669"/>
    <property type="project" value="TreeGrafter"/>
</dbReference>
<evidence type="ECO:0000313" key="7">
    <source>
        <dbReference type="EMBL" id="KAJ8901750.1"/>
    </source>
</evidence>
<feature type="domain" description="AP complex mu/sigma subunit" evidence="6">
    <location>
        <begin position="1"/>
        <end position="149"/>
    </location>
</feature>
<dbReference type="Pfam" id="PF01217">
    <property type="entry name" value="Clat_adaptor_s"/>
    <property type="match status" value="1"/>
</dbReference>
<name>A0AAV8UGX4_9RHOD</name>
<dbReference type="PANTHER" id="PTHR11043">
    <property type="entry name" value="ZETA-COAT PROTEIN"/>
    <property type="match status" value="1"/>
</dbReference>
<dbReference type="GO" id="GO:0030126">
    <property type="term" value="C:COPI vesicle coat"/>
    <property type="evidence" value="ECO:0007669"/>
    <property type="project" value="UniProtKB-UniRule"/>
</dbReference>
<protein>
    <recommendedName>
        <fullName evidence="5">Coatomer subunit zeta</fullName>
    </recommendedName>
</protein>
<dbReference type="Gene3D" id="3.30.450.60">
    <property type="match status" value="1"/>
</dbReference>
<comment type="function">
    <text evidence="5">The zeta subunit may be involved in regulating the coat assembly and, hence, the rate of biosynthetic protein transport due to its association-dissociation properties with the coatomer complex.</text>
</comment>
<dbReference type="GO" id="GO:0006890">
    <property type="term" value="P:retrograde vesicle-mediated transport, Golgi to endoplasmic reticulum"/>
    <property type="evidence" value="ECO:0007669"/>
    <property type="project" value="UniProtKB-UniRule"/>
</dbReference>
<dbReference type="GO" id="GO:0000139">
    <property type="term" value="C:Golgi membrane"/>
    <property type="evidence" value="ECO:0007669"/>
    <property type="project" value="UniProtKB-SubCell"/>
</dbReference>
<keyword evidence="5" id="KW-0813">Transport</keyword>
<keyword evidence="5" id="KW-0931">ER-Golgi transport</keyword>
<dbReference type="Proteomes" id="UP001157974">
    <property type="component" value="Unassembled WGS sequence"/>
</dbReference>
<evidence type="ECO:0000259" key="6">
    <source>
        <dbReference type="Pfam" id="PF01217"/>
    </source>
</evidence>
<dbReference type="InterPro" id="IPR039652">
    <property type="entry name" value="Coatomer_zeta"/>
</dbReference>
<keyword evidence="8" id="KW-1185">Reference proteome</keyword>
<sequence length="151" mass="16918">MIKGIIIASYKSGGVLFQRYYGRDLSTVSAQARFLQKVRDTTAIEWPALIQESPEECAYADGMHITYKLMGDVVVTVVGVDEHDQMLLLEFCRAFEAAVKKVLKIKPNADVSMELRILQSYSKVSMIVEEMIIDGDIDHLDANMIAAVIKM</sequence>
<comment type="subunit">
    <text evidence="5">Oligomeric complex that consists of at least the alpha, beta, beta', gamma, delta, epsilon and zeta subunits.</text>
</comment>
<keyword evidence="5" id="KW-0653">Protein transport</keyword>
<organism evidence="7 8">
    <name type="scientific">Rhodosorus marinus</name>
    <dbReference type="NCBI Taxonomy" id="101924"/>
    <lineage>
        <taxon>Eukaryota</taxon>
        <taxon>Rhodophyta</taxon>
        <taxon>Stylonematophyceae</taxon>
        <taxon>Stylonematales</taxon>
        <taxon>Stylonemataceae</taxon>
        <taxon>Rhodosorus</taxon>
    </lineage>
</organism>